<feature type="region of interest" description="Disordered" evidence="1">
    <location>
        <begin position="276"/>
        <end position="298"/>
    </location>
</feature>
<sequence length="298" mass="33485">MVDKMSLRAAAHKFGVHHMSLHRRIKDIRGDVKPKSRQAAAHPAPQQAYAAAPMQSGMSMVNMMHMNMDREAKQPYVPLRHMPYEAKPAVLRPFPGIENAAGHNISNVDKAVEAVESGQLDMMQAAVAFKLDANELYDHLRRRHAGDEYLRPADESGLLKVVIARAELGVKMTYDEVVDLIRRVLYRYGQTSGATLNHIVSVFFRRNDNVLRTALEAAMQQEDMGYKYAQAQRPAAMLPPPKGFAEQQTERARPASFMQDARGRYSPSSNLLIASNKITVDKQQQQQPSELYSESDAR</sequence>
<dbReference type="VEuPathDB" id="FungiDB:AeMF1_021842"/>
<comment type="caution">
    <text evidence="2">The sequence shown here is derived from an EMBL/GenBank/DDBJ whole genome shotgun (WGS) entry which is preliminary data.</text>
</comment>
<dbReference type="Proteomes" id="UP000481153">
    <property type="component" value="Unassembled WGS sequence"/>
</dbReference>
<evidence type="ECO:0008006" key="4">
    <source>
        <dbReference type="Google" id="ProtNLM"/>
    </source>
</evidence>
<name>A0A6G0WJG6_9STRA</name>
<gene>
    <name evidence="2" type="ORF">Ae201684_014616</name>
</gene>
<reference evidence="2 3" key="1">
    <citation type="submission" date="2019-07" db="EMBL/GenBank/DDBJ databases">
        <title>Genomics analysis of Aphanomyces spp. identifies a new class of oomycete effector associated with host adaptation.</title>
        <authorList>
            <person name="Gaulin E."/>
        </authorList>
    </citation>
    <scope>NUCLEOTIDE SEQUENCE [LARGE SCALE GENOMIC DNA]</scope>
    <source>
        <strain evidence="2 3">ATCC 201684</strain>
    </source>
</reference>
<evidence type="ECO:0000313" key="2">
    <source>
        <dbReference type="EMBL" id="KAF0727357.1"/>
    </source>
</evidence>
<proteinExistence type="predicted"/>
<evidence type="ECO:0000313" key="3">
    <source>
        <dbReference type="Proteomes" id="UP000481153"/>
    </source>
</evidence>
<feature type="compositionally biased region" description="Polar residues" evidence="1">
    <location>
        <begin position="276"/>
        <end position="292"/>
    </location>
</feature>
<keyword evidence="3" id="KW-1185">Reference proteome</keyword>
<evidence type="ECO:0000256" key="1">
    <source>
        <dbReference type="SAM" id="MobiDB-lite"/>
    </source>
</evidence>
<protein>
    <recommendedName>
        <fullName evidence="4">HTH psq-type domain-containing protein</fullName>
    </recommendedName>
</protein>
<dbReference type="EMBL" id="VJMJ01000198">
    <property type="protein sequence ID" value="KAF0727357.1"/>
    <property type="molecule type" value="Genomic_DNA"/>
</dbReference>
<organism evidence="2 3">
    <name type="scientific">Aphanomyces euteiches</name>
    <dbReference type="NCBI Taxonomy" id="100861"/>
    <lineage>
        <taxon>Eukaryota</taxon>
        <taxon>Sar</taxon>
        <taxon>Stramenopiles</taxon>
        <taxon>Oomycota</taxon>
        <taxon>Saprolegniomycetes</taxon>
        <taxon>Saprolegniales</taxon>
        <taxon>Verrucalvaceae</taxon>
        <taxon>Aphanomyces</taxon>
    </lineage>
</organism>
<dbReference type="AlphaFoldDB" id="A0A6G0WJG6"/>
<accession>A0A6G0WJG6</accession>